<reference evidence="1" key="2">
    <citation type="submission" date="2020-09" db="EMBL/GenBank/DDBJ databases">
        <authorList>
            <person name="Sun Q."/>
            <person name="Ohkuma M."/>
        </authorList>
    </citation>
    <scope>NUCLEOTIDE SEQUENCE</scope>
    <source>
        <strain evidence="1">JCM 31311</strain>
    </source>
</reference>
<comment type="caution">
    <text evidence="1">The sequence shown here is derived from an EMBL/GenBank/DDBJ whole genome shotgun (WGS) entry which is preliminary data.</text>
</comment>
<dbReference type="Proteomes" id="UP000603865">
    <property type="component" value="Unassembled WGS sequence"/>
</dbReference>
<evidence type="ECO:0000313" key="1">
    <source>
        <dbReference type="EMBL" id="GGR30944.1"/>
    </source>
</evidence>
<dbReference type="AlphaFoldDB" id="A0A918FEW4"/>
<dbReference type="EMBL" id="BMQL01000051">
    <property type="protein sequence ID" value="GGR30944.1"/>
    <property type="molecule type" value="Genomic_DNA"/>
</dbReference>
<sequence length="70" mass="7920">MNETSNHTEPLPSVSAPSIGRVYVLRVWHEGAADAAVWRALIREGHQGERKYFATLDACLEHLYGELSRR</sequence>
<dbReference type="RefSeq" id="WP_189092965.1">
    <property type="nucleotide sequence ID" value="NZ_BMQL01000051.1"/>
</dbReference>
<reference evidence="1" key="1">
    <citation type="journal article" date="2014" name="Int. J. Syst. Evol. Microbiol.">
        <title>Complete genome sequence of Corynebacterium casei LMG S-19264T (=DSM 44701T), isolated from a smear-ripened cheese.</title>
        <authorList>
            <consortium name="US DOE Joint Genome Institute (JGI-PGF)"/>
            <person name="Walter F."/>
            <person name="Albersmeier A."/>
            <person name="Kalinowski J."/>
            <person name="Ruckert C."/>
        </authorList>
    </citation>
    <scope>NUCLEOTIDE SEQUENCE</scope>
    <source>
        <strain evidence="1">JCM 31311</strain>
    </source>
</reference>
<proteinExistence type="predicted"/>
<organism evidence="1 2">
    <name type="scientific">Deinococcus ruber</name>
    <dbReference type="NCBI Taxonomy" id="1848197"/>
    <lineage>
        <taxon>Bacteria</taxon>
        <taxon>Thermotogati</taxon>
        <taxon>Deinococcota</taxon>
        <taxon>Deinococci</taxon>
        <taxon>Deinococcales</taxon>
        <taxon>Deinococcaceae</taxon>
        <taxon>Deinococcus</taxon>
    </lineage>
</organism>
<protein>
    <submittedName>
        <fullName evidence="1">Uncharacterized protein</fullName>
    </submittedName>
</protein>
<keyword evidence="2" id="KW-1185">Reference proteome</keyword>
<gene>
    <name evidence="1" type="ORF">GCM10008957_47100</name>
</gene>
<accession>A0A918FEW4</accession>
<name>A0A918FEW4_9DEIO</name>
<evidence type="ECO:0000313" key="2">
    <source>
        <dbReference type="Proteomes" id="UP000603865"/>
    </source>
</evidence>